<dbReference type="AlphaFoldDB" id="A0A0J8GLY2"/>
<sequence length="140" mass="16069">MTSVWQLYKDTVFILKQPVSAHLNFAIITACNPNGVILNHSENSLKDKMLQSDILSLNVPYRSITGCSANFCHKEKSWIVAIEKAEAIKLADKYQQNAIFWVEANQLYLTPCRLMAEMYQEEFIGLFNQRIKLSMSEVAY</sequence>
<name>A0A0J8GLY2_9ALTE</name>
<accession>A0A0J8GLY2</accession>
<protein>
    <recommendedName>
        <fullName evidence="3">DUF3293 domain-containing protein</fullName>
    </recommendedName>
</protein>
<organism evidence="1 2">
    <name type="scientific">Catenovulum maritimum</name>
    <dbReference type="NCBI Taxonomy" id="1513271"/>
    <lineage>
        <taxon>Bacteria</taxon>
        <taxon>Pseudomonadati</taxon>
        <taxon>Pseudomonadota</taxon>
        <taxon>Gammaproteobacteria</taxon>
        <taxon>Alteromonadales</taxon>
        <taxon>Alteromonadaceae</taxon>
        <taxon>Catenovulum</taxon>
    </lineage>
</organism>
<reference evidence="1 2" key="1">
    <citation type="submission" date="2015-04" db="EMBL/GenBank/DDBJ databases">
        <title>Draft Genome Sequence of the Novel Agar-Digesting Marine Bacterium Q1.</title>
        <authorList>
            <person name="Li Y."/>
            <person name="Li D."/>
            <person name="Chen G."/>
            <person name="Du Z."/>
        </authorList>
    </citation>
    <scope>NUCLEOTIDE SEQUENCE [LARGE SCALE GENOMIC DNA]</scope>
    <source>
        <strain evidence="1 2">Q1</strain>
    </source>
</reference>
<dbReference type="Pfam" id="PF11697">
    <property type="entry name" value="DUF3293"/>
    <property type="match status" value="1"/>
</dbReference>
<dbReference type="EMBL" id="LAZL01000041">
    <property type="protein sequence ID" value="KMT63800.1"/>
    <property type="molecule type" value="Genomic_DNA"/>
</dbReference>
<dbReference type="Proteomes" id="UP000037600">
    <property type="component" value="Unassembled WGS sequence"/>
</dbReference>
<dbReference type="OrthoDB" id="5604578at2"/>
<keyword evidence="2" id="KW-1185">Reference proteome</keyword>
<proteinExistence type="predicted"/>
<evidence type="ECO:0000313" key="1">
    <source>
        <dbReference type="EMBL" id="KMT63800.1"/>
    </source>
</evidence>
<evidence type="ECO:0000313" key="2">
    <source>
        <dbReference type="Proteomes" id="UP000037600"/>
    </source>
</evidence>
<dbReference type="InterPro" id="IPR021710">
    <property type="entry name" value="DUF3293"/>
</dbReference>
<comment type="caution">
    <text evidence="1">The sequence shown here is derived from an EMBL/GenBank/DDBJ whole genome shotgun (WGS) entry which is preliminary data.</text>
</comment>
<dbReference type="RefSeq" id="WP_048695584.1">
    <property type="nucleotide sequence ID" value="NZ_KQ130511.1"/>
</dbReference>
<gene>
    <name evidence="1" type="ORF">XM47_17770</name>
</gene>
<evidence type="ECO:0008006" key="3">
    <source>
        <dbReference type="Google" id="ProtNLM"/>
    </source>
</evidence>